<feature type="transmembrane region" description="Helical" evidence="6">
    <location>
        <begin position="111"/>
        <end position="129"/>
    </location>
</feature>
<evidence type="ECO:0000256" key="1">
    <source>
        <dbReference type="ARBA" id="ARBA00004651"/>
    </source>
</evidence>
<dbReference type="Proteomes" id="UP000003178">
    <property type="component" value="Unassembled WGS sequence"/>
</dbReference>
<dbReference type="eggNOG" id="COG1284">
    <property type="taxonomic scope" value="Bacteria"/>
</dbReference>
<evidence type="ECO:0000313" key="8">
    <source>
        <dbReference type="EMBL" id="EEA85777.1"/>
    </source>
</evidence>
<dbReference type="AlphaFoldDB" id="B6FXJ2"/>
<feature type="transmembrane region" description="Helical" evidence="6">
    <location>
        <begin position="12"/>
        <end position="32"/>
    </location>
</feature>
<dbReference type="PANTHER" id="PTHR33545:SF5">
    <property type="entry name" value="UPF0750 MEMBRANE PROTEIN YITT"/>
    <property type="match status" value="1"/>
</dbReference>
<feature type="domain" description="DUF2179" evidence="7">
    <location>
        <begin position="224"/>
        <end position="278"/>
    </location>
</feature>
<keyword evidence="2" id="KW-1003">Cell membrane</keyword>
<evidence type="ECO:0000256" key="2">
    <source>
        <dbReference type="ARBA" id="ARBA00022475"/>
    </source>
</evidence>
<evidence type="ECO:0000313" key="9">
    <source>
        <dbReference type="Proteomes" id="UP000003178"/>
    </source>
</evidence>
<comment type="caution">
    <text evidence="8">The sequence shown here is derived from an EMBL/GenBank/DDBJ whole genome shotgun (WGS) entry which is preliminary data.</text>
</comment>
<dbReference type="GO" id="GO:0005886">
    <property type="term" value="C:plasma membrane"/>
    <property type="evidence" value="ECO:0007669"/>
    <property type="project" value="UniProtKB-SubCell"/>
</dbReference>
<dbReference type="InterPro" id="IPR003740">
    <property type="entry name" value="YitT"/>
</dbReference>
<proteinExistence type="predicted"/>
<keyword evidence="9" id="KW-1185">Reference proteome</keyword>
<dbReference type="PIRSF" id="PIRSF006483">
    <property type="entry name" value="Membrane_protein_YitT"/>
    <property type="match status" value="1"/>
</dbReference>
<dbReference type="Pfam" id="PF10035">
    <property type="entry name" value="DUF2179"/>
    <property type="match status" value="1"/>
</dbReference>
<dbReference type="Pfam" id="PF02588">
    <property type="entry name" value="YitT_membrane"/>
    <property type="match status" value="1"/>
</dbReference>
<dbReference type="HOGENOM" id="CLU_063199_1_1_9"/>
<dbReference type="OrthoDB" id="1758221at2"/>
<evidence type="ECO:0000256" key="5">
    <source>
        <dbReference type="ARBA" id="ARBA00023136"/>
    </source>
</evidence>
<gene>
    <name evidence="8" type="ORF">CLOHIR_00591</name>
</gene>
<sequence length="290" mass="31954">MKENFSWKTIFNIVAILIGNAIYALAVVLFIVPNNLITGGTTGLSLLLYNQFGIPMSGFIFVFNGVMFLIGLFVLGKKFALSTLISTFFYPTAFAFFEKTIGYGGMTSDNLLAVLCAGIMIGVAIGIVIKCGASTGGMDIPPLVINKKVGIPVSVSMYFFDFLILLSQMLFTNKEMVLYGILLVMTYTLVLDNVLVMGKSQTQVKIVSKEYEKINTMISTEIDRGTTLLHAETGYMKNEYPVVLTVISNRELPALNSKVLEIDPNAFMIVSKVNEVHGKGFTFKKEYIEN</sequence>
<dbReference type="EMBL" id="ABWP01000022">
    <property type="protein sequence ID" value="EEA85777.1"/>
    <property type="molecule type" value="Genomic_DNA"/>
</dbReference>
<evidence type="ECO:0000256" key="6">
    <source>
        <dbReference type="SAM" id="Phobius"/>
    </source>
</evidence>
<protein>
    <recommendedName>
        <fullName evidence="7">DUF2179 domain-containing protein</fullName>
    </recommendedName>
</protein>
<keyword evidence="5 6" id="KW-0472">Membrane</keyword>
<evidence type="ECO:0000259" key="7">
    <source>
        <dbReference type="Pfam" id="PF10035"/>
    </source>
</evidence>
<dbReference type="PANTHER" id="PTHR33545">
    <property type="entry name" value="UPF0750 MEMBRANE PROTEIN YITT-RELATED"/>
    <property type="match status" value="1"/>
</dbReference>
<feature type="transmembrane region" description="Helical" evidence="6">
    <location>
        <begin position="52"/>
        <end position="75"/>
    </location>
</feature>
<dbReference type="InterPro" id="IPR015867">
    <property type="entry name" value="N-reg_PII/ATP_PRibTrfase_C"/>
</dbReference>
<feature type="transmembrane region" description="Helical" evidence="6">
    <location>
        <begin position="177"/>
        <end position="196"/>
    </location>
</feature>
<keyword evidence="4 6" id="KW-1133">Transmembrane helix</keyword>
<dbReference type="Gene3D" id="3.30.70.120">
    <property type="match status" value="1"/>
</dbReference>
<dbReference type="RefSeq" id="WP_006439520.1">
    <property type="nucleotide sequence ID" value="NZ_DS995355.1"/>
</dbReference>
<organism evidence="8 9">
    <name type="scientific">Peptacetobacter hiranonis (strain DSM 13275 / JCM 10541 / KCTC 15199 / TO-931)</name>
    <name type="common">Clostridium hiranonis</name>
    <dbReference type="NCBI Taxonomy" id="500633"/>
    <lineage>
        <taxon>Bacteria</taxon>
        <taxon>Bacillati</taxon>
        <taxon>Bacillota</taxon>
        <taxon>Clostridia</taxon>
        <taxon>Peptostreptococcales</taxon>
        <taxon>Peptostreptococcaceae</taxon>
        <taxon>Peptacetobacter</taxon>
    </lineage>
</organism>
<dbReference type="CDD" id="cd16380">
    <property type="entry name" value="YitT_C"/>
    <property type="match status" value="1"/>
</dbReference>
<name>B6FXJ2_PEPHT</name>
<evidence type="ECO:0000256" key="3">
    <source>
        <dbReference type="ARBA" id="ARBA00022692"/>
    </source>
</evidence>
<dbReference type="InterPro" id="IPR051461">
    <property type="entry name" value="UPF0750_membrane"/>
</dbReference>
<evidence type="ECO:0000256" key="4">
    <source>
        <dbReference type="ARBA" id="ARBA00022989"/>
    </source>
</evidence>
<keyword evidence="3 6" id="KW-0812">Transmembrane</keyword>
<accession>B6FXJ2</accession>
<comment type="subcellular location">
    <subcellularLocation>
        <location evidence="1">Cell membrane</location>
        <topology evidence="1">Multi-pass membrane protein</topology>
    </subcellularLocation>
</comment>
<reference evidence="8 9" key="1">
    <citation type="submission" date="2008-09" db="EMBL/GenBank/DDBJ databases">
        <authorList>
            <person name="Fulton L."/>
            <person name="Clifton S."/>
            <person name="Fulton B."/>
            <person name="Xu J."/>
            <person name="Minx P."/>
            <person name="Pepin K.H."/>
            <person name="Johnson M."/>
            <person name="Thiruvilangam P."/>
            <person name="Bhonagiri V."/>
            <person name="Nash W.E."/>
            <person name="Mardis E.R."/>
            <person name="Wilson R.K."/>
        </authorList>
    </citation>
    <scope>NUCLEOTIDE SEQUENCE [LARGE SCALE GENOMIC DNA]</scope>
    <source>
        <strain evidence="8 9">DSM 13275</strain>
    </source>
</reference>
<feature type="transmembrane region" description="Helical" evidence="6">
    <location>
        <begin position="149"/>
        <end position="171"/>
    </location>
</feature>
<dbReference type="InterPro" id="IPR019264">
    <property type="entry name" value="DUF2179"/>
</dbReference>
<reference evidence="8 9" key="2">
    <citation type="submission" date="2008-10" db="EMBL/GenBank/DDBJ databases">
        <title>Draft genome sequence of Clostridium hiranonis (DSM 13275).</title>
        <authorList>
            <person name="Sudarsanam P."/>
            <person name="Ley R."/>
            <person name="Guruge J."/>
            <person name="Turnbaugh P.J."/>
            <person name="Mahowald M."/>
            <person name="Liep D."/>
            <person name="Gordon J."/>
        </authorList>
    </citation>
    <scope>NUCLEOTIDE SEQUENCE [LARGE SCALE GENOMIC DNA]</scope>
    <source>
        <strain evidence="8 9">DSM 13275</strain>
    </source>
</reference>